<dbReference type="InParanoid" id="A0A482WJ99"/>
<dbReference type="SMART" id="SM00952">
    <property type="entry name" value="RAP"/>
    <property type="match status" value="1"/>
</dbReference>
<gene>
    <name evidence="2" type="ORF">LSTR_LSTR007707</name>
</gene>
<protein>
    <recommendedName>
        <fullName evidence="1">RAP domain-containing protein</fullName>
    </recommendedName>
</protein>
<dbReference type="InterPro" id="IPR013584">
    <property type="entry name" value="RAP"/>
</dbReference>
<proteinExistence type="predicted"/>
<keyword evidence="3" id="KW-1185">Reference proteome</keyword>
<sequence length="844" mass="96874">MLSSIQILKSCLPVRLASKSHILNKVFCRCCSHRLKSLTTVSPKDVPVSNKEVLLRQKNNLKMLLSNSTINQFRTRNKFYSSDVGSELDFFVVNDIDDGISSKNLRNFLFPATKDSVIVDINNCNSIQEVFDIIDKMKDDELKVEHLCQSLLVLWDLQRQFCTSDYLAQFVSTKNAVFKSYVDQIHSHSSFKRVLTLIDSNFKDLSVDALACMLLYLLKMGSNLRDPLIRKLIWGMEDFLNNIRPGELSLPALSRFSVALCFHKTNDDLWAKFALISVMPHLFHWNDTCETVDEFKLVTICLWSVLEFAPRRLIDAYHCLVERTLSTDVEILPGSLVKCAFVLDPPSVYNNPYRQTIVRELRLLENKVDQLNHVGEFLRLNKVFLYHSEPSSLRPALKDNCERWVKKDADNAIMEEDLSCALFYCLALNTPHSKRYRLAATAVKLVECTDNVYDLLMLASSQLRTVMQSVYADYWPKLLMFVKESGDDQLLTAVAFRYVEVMSIKRCVGFENDILDMLFALLERDSVMGPSRLAQVAMCALSIMDSNRHARHNPQIPPLFSRLFAQIGRFSIFDTASLSRGITFVLRQGRVSEHLPLYVKLEKELSTSSLEFLDDKNLSLYNINLLCRGLINRTQFNVTSSPYLSRVLDRYREVGWDEISSRSLRYSIFNLVRLQCYVPELLSKFVRYVVEQADNVTGTTVSLLLHGLYKLGHLPDDDRFFEAAIAATIKCFRKINPALLESFYACDFCYFQVNLDKNNRIIPFRKGSEPHTKVAVVFGDDSDWSTSGLQRTLRGSSQMRRRHFEILGFRVALVDQFVWNSMFMTEPSAKISYLSNLIAPDTTS</sequence>
<feature type="domain" description="RAP" evidence="1">
    <location>
        <begin position="774"/>
        <end position="836"/>
    </location>
</feature>
<dbReference type="Pfam" id="PF08373">
    <property type="entry name" value="RAP"/>
    <property type="match status" value="1"/>
</dbReference>
<evidence type="ECO:0000313" key="3">
    <source>
        <dbReference type="Proteomes" id="UP000291343"/>
    </source>
</evidence>
<dbReference type="Proteomes" id="UP000291343">
    <property type="component" value="Unassembled WGS sequence"/>
</dbReference>
<dbReference type="OrthoDB" id="385235at2759"/>
<dbReference type="EMBL" id="QKKF02033630">
    <property type="protein sequence ID" value="RZF33584.1"/>
    <property type="molecule type" value="Genomic_DNA"/>
</dbReference>
<dbReference type="PROSITE" id="PS51286">
    <property type="entry name" value="RAP"/>
    <property type="match status" value="1"/>
</dbReference>
<comment type="caution">
    <text evidence="2">The sequence shown here is derived from an EMBL/GenBank/DDBJ whole genome shotgun (WGS) entry which is preliminary data.</text>
</comment>
<organism evidence="2 3">
    <name type="scientific">Laodelphax striatellus</name>
    <name type="common">Small brown planthopper</name>
    <name type="synonym">Delphax striatella</name>
    <dbReference type="NCBI Taxonomy" id="195883"/>
    <lineage>
        <taxon>Eukaryota</taxon>
        <taxon>Metazoa</taxon>
        <taxon>Ecdysozoa</taxon>
        <taxon>Arthropoda</taxon>
        <taxon>Hexapoda</taxon>
        <taxon>Insecta</taxon>
        <taxon>Pterygota</taxon>
        <taxon>Neoptera</taxon>
        <taxon>Paraneoptera</taxon>
        <taxon>Hemiptera</taxon>
        <taxon>Auchenorrhyncha</taxon>
        <taxon>Fulgoroidea</taxon>
        <taxon>Delphacidae</taxon>
        <taxon>Criomorphinae</taxon>
        <taxon>Laodelphax</taxon>
    </lineage>
</organism>
<dbReference type="FunCoup" id="A0A482WJ99">
    <property type="interactions" value="24"/>
</dbReference>
<accession>A0A482WJ99</accession>
<evidence type="ECO:0000259" key="1">
    <source>
        <dbReference type="PROSITE" id="PS51286"/>
    </source>
</evidence>
<reference evidence="2 3" key="1">
    <citation type="journal article" date="2017" name="Gigascience">
        <title>Genome sequence of the small brown planthopper, Laodelphax striatellus.</title>
        <authorList>
            <person name="Zhu J."/>
            <person name="Jiang F."/>
            <person name="Wang X."/>
            <person name="Yang P."/>
            <person name="Bao Y."/>
            <person name="Zhao W."/>
            <person name="Wang W."/>
            <person name="Lu H."/>
            <person name="Wang Q."/>
            <person name="Cui N."/>
            <person name="Li J."/>
            <person name="Chen X."/>
            <person name="Luo L."/>
            <person name="Yu J."/>
            <person name="Kang L."/>
            <person name="Cui F."/>
        </authorList>
    </citation>
    <scope>NUCLEOTIDE SEQUENCE [LARGE SCALE GENOMIC DNA]</scope>
    <source>
        <strain evidence="2">Lst14</strain>
    </source>
</reference>
<dbReference type="STRING" id="195883.A0A482WJ99"/>
<name>A0A482WJ99_LAOST</name>
<evidence type="ECO:0000313" key="2">
    <source>
        <dbReference type="EMBL" id="RZF33584.1"/>
    </source>
</evidence>
<dbReference type="AlphaFoldDB" id="A0A482WJ99"/>